<protein>
    <submittedName>
        <fullName evidence="3">SET domain-containing protein SmydA-8-like</fullName>
    </submittedName>
</protein>
<keyword evidence="2" id="KW-1185">Reference proteome</keyword>
<reference evidence="3" key="2">
    <citation type="submission" date="2025-08" db="UniProtKB">
        <authorList>
            <consortium name="RefSeq"/>
        </authorList>
    </citation>
    <scope>IDENTIFICATION</scope>
    <source>
        <tissue evidence="3">Whole organism</tissue>
    </source>
</reference>
<accession>A0A9C6X3X1</accession>
<evidence type="ECO:0000313" key="2">
    <source>
        <dbReference type="Proteomes" id="UP000504606"/>
    </source>
</evidence>
<name>A0A9C6X3X1_FRAOC</name>
<dbReference type="GO" id="GO:0008757">
    <property type="term" value="F:S-adenosylmethionine-dependent methyltransferase activity"/>
    <property type="evidence" value="ECO:0007669"/>
    <property type="project" value="UniProtKB-ARBA"/>
</dbReference>
<dbReference type="InterPro" id="IPR053010">
    <property type="entry name" value="SET_SmydA-8"/>
</dbReference>
<dbReference type="GO" id="GO:0008276">
    <property type="term" value="F:protein methyltransferase activity"/>
    <property type="evidence" value="ECO:0007669"/>
    <property type="project" value="UniProtKB-ARBA"/>
</dbReference>
<reference evidence="3" key="1">
    <citation type="journal article" date="2018" name="Proc. Natl. Acad. Sci. U.S.A.">
        <title>Phylogenomics and the evolution of hemipteroid insects.</title>
        <authorList>
            <person name="Johnson K.P."/>
            <person name="Dietrich C.H."/>
            <person name="Friedrich F."/>
            <person name="Beutel R.G."/>
            <person name="Wipfler B."/>
            <person name="Peters R.S."/>
            <person name="Allen J.M."/>
            <person name="Petersen M."/>
            <person name="Donath A."/>
            <person name="Walden K.K."/>
            <person name="Kozlov A.M."/>
            <person name="Podsiadlowski L."/>
            <person name="Mayer C."/>
            <person name="Meusemann K."/>
            <person name="Vasilikopoulos A."/>
            <person name="Waterhouse R.M."/>
            <person name="Cameron S.L."/>
            <person name="Weirauch C."/>
            <person name="Swanson D.R."/>
            <person name="Percy D.M."/>
            <person name="Hardy N.B."/>
            <person name="Terry I."/>
            <person name="Liu S."/>
            <person name="Zhou X."/>
            <person name="Misof B."/>
            <person name="Robertson H.M."/>
            <person name="Yoshizawa K."/>
        </authorList>
    </citation>
    <scope>NUCLEOTIDE SEQUENCE</scope>
    <source>
        <tissue evidence="3">Whole organism</tissue>
    </source>
</reference>
<dbReference type="Proteomes" id="UP000504606">
    <property type="component" value="Unplaced"/>
</dbReference>
<dbReference type="Gene3D" id="2.170.270.10">
    <property type="entry name" value="SET domain"/>
    <property type="match status" value="1"/>
</dbReference>
<dbReference type="PROSITE" id="PS50280">
    <property type="entry name" value="SET"/>
    <property type="match status" value="1"/>
</dbReference>
<dbReference type="AlphaFoldDB" id="A0A9C6X3X1"/>
<dbReference type="OrthoDB" id="265717at2759"/>
<dbReference type="PANTHER" id="PTHR46455:SF7">
    <property type="entry name" value="RE12806P"/>
    <property type="match status" value="1"/>
</dbReference>
<dbReference type="KEGG" id="foc:127750625"/>
<sequence length="510" mass="55729">MGSPATTAQGFDVLSNDKYGRYAVASKDLPAGEVLVSELPFAVGPKLDTYPLCLGCLAPVDASALCSACGWPVCDADCEKLALHADNECAVFKAAGVRFAVPAEPGAGTCPQYECITPLRVLLAKEKDPARWDKEVKLLMTHSDKRKANPQWGANQVNVVDFLRKKCKVESRFSEEAIHEVIGILEVNGYEARTPSGSMVLCLYPQAAIMAHNCVPNTVHCITPTNQGGERYRIVVRTAAAVAKGSMLYTSYAHTLDPTMLRREHLQLSKFFDCDCARCADPTELGTHMSSLKCTKCDNGIILSTNPLDQGAEWKCNGYNCSNTLRADQVRRVLGVVQAEQEAVDQFESGDALALGPVEAREKLLKQYKTVFHPRHALLLQLKHSLAQLYGRVEGYALDDLPDILLERKIELCREILAALDVVAPGMSRIRGLTLYELHVPMILHARSHFQTDQLTEVQLRQDLSAAAKVLAEAADILCLEDPTTPEGSVGVMAKESLIQLQASIDSLPL</sequence>
<dbReference type="GO" id="GO:0008170">
    <property type="term" value="F:N-methyltransferase activity"/>
    <property type="evidence" value="ECO:0007669"/>
    <property type="project" value="UniProtKB-ARBA"/>
</dbReference>
<dbReference type="InterPro" id="IPR046341">
    <property type="entry name" value="SET_dom_sf"/>
</dbReference>
<dbReference type="PANTHER" id="PTHR46455">
    <property type="entry name" value="SET AND MYND DOMAIN CONTAINING, ARTHROPOD-SPECIFIC, MEMBER 4, ISOFORM A"/>
    <property type="match status" value="1"/>
</dbReference>
<feature type="domain" description="SET" evidence="1">
    <location>
        <begin position="9"/>
        <end position="253"/>
    </location>
</feature>
<dbReference type="Gene3D" id="6.10.140.2220">
    <property type="match status" value="1"/>
</dbReference>
<organism evidence="2 3">
    <name type="scientific">Frankliniella occidentalis</name>
    <name type="common">Western flower thrips</name>
    <name type="synonym">Euthrips occidentalis</name>
    <dbReference type="NCBI Taxonomy" id="133901"/>
    <lineage>
        <taxon>Eukaryota</taxon>
        <taxon>Metazoa</taxon>
        <taxon>Ecdysozoa</taxon>
        <taxon>Arthropoda</taxon>
        <taxon>Hexapoda</taxon>
        <taxon>Insecta</taxon>
        <taxon>Pterygota</taxon>
        <taxon>Neoptera</taxon>
        <taxon>Paraneoptera</taxon>
        <taxon>Thysanoptera</taxon>
        <taxon>Terebrantia</taxon>
        <taxon>Thripoidea</taxon>
        <taxon>Thripidae</taxon>
        <taxon>Frankliniella</taxon>
    </lineage>
</organism>
<dbReference type="GeneID" id="127750625"/>
<gene>
    <name evidence="3" type="primary">LOC127750625</name>
</gene>
<dbReference type="SUPFAM" id="SSF82199">
    <property type="entry name" value="SET domain"/>
    <property type="match status" value="1"/>
</dbReference>
<dbReference type="CDD" id="cd20071">
    <property type="entry name" value="SET_SMYD"/>
    <property type="match status" value="1"/>
</dbReference>
<dbReference type="RefSeq" id="XP_052128706.1">
    <property type="nucleotide sequence ID" value="XM_052272746.1"/>
</dbReference>
<proteinExistence type="predicted"/>
<dbReference type="InterPro" id="IPR001214">
    <property type="entry name" value="SET_dom"/>
</dbReference>
<evidence type="ECO:0000313" key="3">
    <source>
        <dbReference type="RefSeq" id="XP_052128706.1"/>
    </source>
</evidence>
<evidence type="ECO:0000259" key="1">
    <source>
        <dbReference type="PROSITE" id="PS50280"/>
    </source>
</evidence>
<dbReference type="Gene3D" id="1.10.220.160">
    <property type="match status" value="1"/>
</dbReference>